<feature type="transmembrane region" description="Helical" evidence="2">
    <location>
        <begin position="79"/>
        <end position="102"/>
    </location>
</feature>
<name>M0MFA3_9EURY</name>
<feature type="transmembrane region" description="Helical" evidence="2">
    <location>
        <begin position="6"/>
        <end position="29"/>
    </location>
</feature>
<feature type="transmembrane region" description="Helical" evidence="2">
    <location>
        <begin position="231"/>
        <end position="256"/>
    </location>
</feature>
<protein>
    <submittedName>
        <fullName evidence="3">Cytochrome c biogenesis protein transmembrane region</fullName>
    </submittedName>
</protein>
<dbReference type="InParanoid" id="M0MFA3"/>
<feature type="transmembrane region" description="Helical" evidence="2">
    <location>
        <begin position="108"/>
        <end position="129"/>
    </location>
</feature>
<keyword evidence="4" id="KW-1185">Reference proteome</keyword>
<feature type="transmembrane region" description="Helical" evidence="2">
    <location>
        <begin position="190"/>
        <end position="210"/>
    </location>
</feature>
<dbReference type="RefSeq" id="WP_006078655.1">
    <property type="nucleotide sequence ID" value="NZ_AOMD01000030.1"/>
</dbReference>
<dbReference type="Proteomes" id="UP000011669">
    <property type="component" value="Unassembled WGS sequence"/>
</dbReference>
<evidence type="ECO:0000313" key="3">
    <source>
        <dbReference type="EMBL" id="EMA43095.1"/>
    </source>
</evidence>
<dbReference type="InterPro" id="IPR051790">
    <property type="entry name" value="Cytochrome_c-biogenesis_DsbD"/>
</dbReference>
<feature type="region of interest" description="Disordered" evidence="1">
    <location>
        <begin position="43"/>
        <end position="66"/>
    </location>
</feature>
<organism evidence="3 4">
    <name type="scientific">Halococcus saccharolyticus DSM 5350</name>
    <dbReference type="NCBI Taxonomy" id="1227455"/>
    <lineage>
        <taxon>Archaea</taxon>
        <taxon>Methanobacteriati</taxon>
        <taxon>Methanobacteriota</taxon>
        <taxon>Stenosarchaea group</taxon>
        <taxon>Halobacteria</taxon>
        <taxon>Halobacteriales</taxon>
        <taxon>Halococcaceae</taxon>
        <taxon>Halococcus</taxon>
    </lineage>
</organism>
<dbReference type="AlphaFoldDB" id="M0MFA3"/>
<sequence>MIDLSGLRLGFAFTAGAATFFAPCAYPLLPGYVAYYLGSDVDGERDQDGESEEHGERVESEGESGASAGAATASRLRRAAVVGVLVSFGFVLVYGALAGVVASVGTQVLANVVLLELVVGALLILLGTAMAVGRGPTLHVAFPERRRSPVAFVGFGIVYAAAAAGCTAPVFIAVALTALSSGPATAFVTLGAYAAGMSVLMIAITALSALGREALVRRLPRPRTVSRVAGVLLVAAGLAQVYLFLFRFGGIALLGLE</sequence>
<evidence type="ECO:0000256" key="1">
    <source>
        <dbReference type="SAM" id="MobiDB-lite"/>
    </source>
</evidence>
<keyword evidence="2 3" id="KW-0812">Transmembrane</keyword>
<evidence type="ECO:0000313" key="4">
    <source>
        <dbReference type="Proteomes" id="UP000011669"/>
    </source>
</evidence>
<comment type="caution">
    <text evidence="3">The sequence shown here is derived from an EMBL/GenBank/DDBJ whole genome shotgun (WGS) entry which is preliminary data.</text>
</comment>
<feature type="compositionally biased region" description="Basic and acidic residues" evidence="1">
    <location>
        <begin position="43"/>
        <end position="60"/>
    </location>
</feature>
<dbReference type="OrthoDB" id="214941at2157"/>
<dbReference type="PANTHER" id="PTHR31272:SF9">
    <property type="entry name" value="BLL1027 PROTEIN"/>
    <property type="match status" value="1"/>
</dbReference>
<keyword evidence="2" id="KW-1133">Transmembrane helix</keyword>
<evidence type="ECO:0000256" key="2">
    <source>
        <dbReference type="SAM" id="Phobius"/>
    </source>
</evidence>
<accession>M0MFA3</accession>
<proteinExistence type="predicted"/>
<dbReference type="EMBL" id="AOMD01000030">
    <property type="protein sequence ID" value="EMA43095.1"/>
    <property type="molecule type" value="Genomic_DNA"/>
</dbReference>
<dbReference type="PATRIC" id="fig|1227455.4.peg.2847"/>
<feature type="transmembrane region" description="Helical" evidence="2">
    <location>
        <begin position="150"/>
        <end position="178"/>
    </location>
</feature>
<dbReference type="PANTHER" id="PTHR31272">
    <property type="entry name" value="CYTOCHROME C-TYPE BIOGENESIS PROTEIN HI_1454-RELATED"/>
    <property type="match status" value="1"/>
</dbReference>
<reference evidence="3 4" key="1">
    <citation type="journal article" date="2014" name="PLoS Genet.">
        <title>Phylogenetically driven sequencing of extremely halophilic archaea reveals strategies for static and dynamic osmo-response.</title>
        <authorList>
            <person name="Becker E.A."/>
            <person name="Seitzer P.M."/>
            <person name="Tritt A."/>
            <person name="Larsen D."/>
            <person name="Krusor M."/>
            <person name="Yao A.I."/>
            <person name="Wu D."/>
            <person name="Madern D."/>
            <person name="Eisen J.A."/>
            <person name="Darling A.E."/>
            <person name="Facciotti M.T."/>
        </authorList>
    </citation>
    <scope>NUCLEOTIDE SEQUENCE [LARGE SCALE GENOMIC DNA]</scope>
    <source>
        <strain evidence="3 4">DSM 5350</strain>
    </source>
</reference>
<dbReference type="STRING" id="1227455.C449_13992"/>
<gene>
    <name evidence="3" type="ORF">C449_13992</name>
</gene>
<keyword evidence="2" id="KW-0472">Membrane</keyword>